<comment type="cofactor">
    <cofactor evidence="1">
        <name>pyridoxal 5'-phosphate</name>
        <dbReference type="ChEBI" id="CHEBI:597326"/>
    </cofactor>
</comment>
<comment type="similarity">
    <text evidence="2">Belongs to the class-V pyridoxal-phosphate-dependent aminotransferase family. NifS/IscS subfamily.</text>
</comment>
<dbReference type="Gene3D" id="3.90.1150.10">
    <property type="entry name" value="Aspartate Aminotransferase, domain 1"/>
    <property type="match status" value="1"/>
</dbReference>
<evidence type="ECO:0000256" key="4">
    <source>
        <dbReference type="ARBA" id="ARBA00022723"/>
    </source>
</evidence>
<evidence type="ECO:0000256" key="2">
    <source>
        <dbReference type="ARBA" id="ARBA00006490"/>
    </source>
</evidence>
<dbReference type="EMBL" id="FNFY01000032">
    <property type="protein sequence ID" value="SDL23134.1"/>
    <property type="molecule type" value="Genomic_DNA"/>
</dbReference>
<gene>
    <name evidence="10" type="ORF">SAMN05216216_13226</name>
</gene>
<dbReference type="GO" id="GO:0031071">
    <property type="term" value="F:cysteine desulfurase activity"/>
    <property type="evidence" value="ECO:0007669"/>
    <property type="project" value="UniProtKB-EC"/>
</dbReference>
<evidence type="ECO:0000256" key="6">
    <source>
        <dbReference type="ARBA" id="ARBA00023004"/>
    </source>
</evidence>
<dbReference type="GO" id="GO:0046872">
    <property type="term" value="F:metal ion binding"/>
    <property type="evidence" value="ECO:0007669"/>
    <property type="project" value="UniProtKB-KW"/>
</dbReference>
<dbReference type="OrthoDB" id="9808002at2"/>
<dbReference type="NCBIfam" id="NF002806">
    <property type="entry name" value="PRK02948.1"/>
    <property type="match status" value="1"/>
</dbReference>
<dbReference type="RefSeq" id="WP_092987913.1">
    <property type="nucleotide sequence ID" value="NZ_FNFY01000032.1"/>
</dbReference>
<keyword evidence="3" id="KW-0808">Transferase</keyword>
<dbReference type="AlphaFoldDB" id="A0A1G9IE66"/>
<dbReference type="SUPFAM" id="SSF53383">
    <property type="entry name" value="PLP-dependent transferases"/>
    <property type="match status" value="1"/>
</dbReference>
<dbReference type="PANTHER" id="PTHR11601:SF34">
    <property type="entry name" value="CYSTEINE DESULFURASE"/>
    <property type="match status" value="1"/>
</dbReference>
<dbReference type="InterPro" id="IPR016454">
    <property type="entry name" value="Cysteine_dSase"/>
</dbReference>
<reference evidence="11" key="1">
    <citation type="submission" date="2016-10" db="EMBL/GenBank/DDBJ databases">
        <authorList>
            <person name="Varghese N."/>
            <person name="Submissions S."/>
        </authorList>
    </citation>
    <scope>NUCLEOTIDE SEQUENCE [LARGE SCALE GENOMIC DNA]</scope>
    <source>
        <strain evidence="11">CGMCC 1.8895</strain>
    </source>
</reference>
<evidence type="ECO:0000256" key="5">
    <source>
        <dbReference type="ARBA" id="ARBA00022898"/>
    </source>
</evidence>
<evidence type="ECO:0000256" key="8">
    <source>
        <dbReference type="ARBA" id="ARBA00050776"/>
    </source>
</evidence>
<evidence type="ECO:0000313" key="11">
    <source>
        <dbReference type="Proteomes" id="UP000199008"/>
    </source>
</evidence>
<dbReference type="PIRSF" id="PIRSF005572">
    <property type="entry name" value="NifS"/>
    <property type="match status" value="1"/>
</dbReference>
<evidence type="ECO:0000256" key="3">
    <source>
        <dbReference type="ARBA" id="ARBA00022679"/>
    </source>
</evidence>
<evidence type="ECO:0000256" key="1">
    <source>
        <dbReference type="ARBA" id="ARBA00001933"/>
    </source>
</evidence>
<dbReference type="InterPro" id="IPR015422">
    <property type="entry name" value="PyrdxlP-dep_Trfase_small"/>
</dbReference>
<sequence>MSVYVDYAATTPFDKKILEEVVDNAENFGNPSSIHRIGKNAKADLQNYRRKIAECINAKPNEIILTSGATEANNLAIKGIAKGHANPHFITTDIEHASVRNTYQDLSEEYDVTFLSAKENGQIDAEELKNSLKDNTVLVSVMMVNNETGSMQPVFEIAEVLKAHGALFHVDAVQGFGHMDVDVENLGADLLTLSGHKIYGPKGIGLLYLKEGIKLSAQITGGSHELSRRAGTENIMWIQAFSLAMEKAKAHRSKRTIKEMQMKERFINELIEKKIPFEVNGDVNNQTSHIVNVYFDWTEAEFLLTALDMAGIFVSAGSACNAGTVQPSHVIRSMYDDEERALKSIRFSFSHLMAEEDITEIAAQLEIIYNRLNKREMI</sequence>
<keyword evidence="6" id="KW-0408">Iron</keyword>
<feature type="domain" description="Aminotransferase class V" evidence="9">
    <location>
        <begin position="3"/>
        <end position="359"/>
    </location>
</feature>
<dbReference type="Pfam" id="PF00266">
    <property type="entry name" value="Aminotran_5"/>
    <property type="match status" value="1"/>
</dbReference>
<organism evidence="10 11">
    <name type="scientific">Lacicoccus qingdaonensis</name>
    <dbReference type="NCBI Taxonomy" id="576118"/>
    <lineage>
        <taxon>Bacteria</taxon>
        <taxon>Bacillati</taxon>
        <taxon>Bacillota</taxon>
        <taxon>Bacilli</taxon>
        <taxon>Bacillales</taxon>
        <taxon>Salinicoccaceae</taxon>
        <taxon>Lacicoccus</taxon>
    </lineage>
</organism>
<keyword evidence="4" id="KW-0479">Metal-binding</keyword>
<dbReference type="InterPro" id="IPR015424">
    <property type="entry name" value="PyrdxlP-dep_Trfase"/>
</dbReference>
<dbReference type="PANTHER" id="PTHR11601">
    <property type="entry name" value="CYSTEINE DESULFURYLASE FAMILY MEMBER"/>
    <property type="match status" value="1"/>
</dbReference>
<dbReference type="Gene3D" id="1.10.260.50">
    <property type="match status" value="1"/>
</dbReference>
<dbReference type="InterPro" id="IPR000192">
    <property type="entry name" value="Aminotrans_V_dom"/>
</dbReference>
<evidence type="ECO:0000259" key="9">
    <source>
        <dbReference type="Pfam" id="PF00266"/>
    </source>
</evidence>
<evidence type="ECO:0000313" key="10">
    <source>
        <dbReference type="EMBL" id="SDL23134.1"/>
    </source>
</evidence>
<protein>
    <submittedName>
        <fullName evidence="10">Cysteine desulfurase</fullName>
    </submittedName>
</protein>
<dbReference type="Gene3D" id="3.40.640.10">
    <property type="entry name" value="Type I PLP-dependent aspartate aminotransferase-like (Major domain)"/>
    <property type="match status" value="1"/>
</dbReference>
<dbReference type="GO" id="GO:0051536">
    <property type="term" value="F:iron-sulfur cluster binding"/>
    <property type="evidence" value="ECO:0007669"/>
    <property type="project" value="UniProtKB-KW"/>
</dbReference>
<name>A0A1G9IE66_9BACL</name>
<keyword evidence="7" id="KW-0411">Iron-sulfur</keyword>
<comment type="catalytic activity">
    <reaction evidence="8">
        <text>(sulfur carrier)-H + L-cysteine = (sulfur carrier)-SH + L-alanine</text>
        <dbReference type="Rhea" id="RHEA:43892"/>
        <dbReference type="Rhea" id="RHEA-COMP:14737"/>
        <dbReference type="Rhea" id="RHEA-COMP:14739"/>
        <dbReference type="ChEBI" id="CHEBI:29917"/>
        <dbReference type="ChEBI" id="CHEBI:35235"/>
        <dbReference type="ChEBI" id="CHEBI:57972"/>
        <dbReference type="ChEBI" id="CHEBI:64428"/>
        <dbReference type="EC" id="2.8.1.7"/>
    </reaction>
</comment>
<keyword evidence="11" id="KW-1185">Reference proteome</keyword>
<proteinExistence type="inferred from homology"/>
<dbReference type="InterPro" id="IPR015421">
    <property type="entry name" value="PyrdxlP-dep_Trfase_major"/>
</dbReference>
<dbReference type="Proteomes" id="UP000199008">
    <property type="component" value="Unassembled WGS sequence"/>
</dbReference>
<accession>A0A1G9IE66</accession>
<evidence type="ECO:0000256" key="7">
    <source>
        <dbReference type="ARBA" id="ARBA00023014"/>
    </source>
</evidence>
<keyword evidence="5" id="KW-0663">Pyridoxal phosphate</keyword>
<dbReference type="STRING" id="576118.SAMN05216216_13226"/>